<dbReference type="PANTHER" id="PTHR36154">
    <property type="entry name" value="DNA-BINDING TRANSCRIPTIONAL ACTIVATOR ALPA"/>
    <property type="match status" value="1"/>
</dbReference>
<dbReference type="RefSeq" id="WP_005404905.1">
    <property type="nucleotide sequence ID" value="NZ_ACVR01000013.1"/>
</dbReference>
<dbReference type="Pfam" id="PF05930">
    <property type="entry name" value="Phage_AlpA"/>
    <property type="match status" value="1"/>
</dbReference>
<dbReference type="Proteomes" id="UP000018419">
    <property type="component" value="Unassembled WGS sequence"/>
</dbReference>
<name>A0ABP2GPV0_ACIRA</name>
<dbReference type="Gene3D" id="1.10.238.160">
    <property type="match status" value="1"/>
</dbReference>
<organism evidence="1 2">
    <name type="scientific">Acinetobacter radioresistens SK82</name>
    <dbReference type="NCBI Taxonomy" id="596318"/>
    <lineage>
        <taxon>Bacteria</taxon>
        <taxon>Pseudomonadati</taxon>
        <taxon>Pseudomonadota</taxon>
        <taxon>Gammaproteobacteria</taxon>
        <taxon>Moraxellales</taxon>
        <taxon>Moraxellaceae</taxon>
        <taxon>Acinetobacter</taxon>
    </lineage>
</organism>
<gene>
    <name evidence="1" type="ORF">ACIRA0001_2557</name>
</gene>
<dbReference type="EMBL" id="ACVR01000013">
    <property type="protein sequence ID" value="EET83762.1"/>
    <property type="molecule type" value="Genomic_DNA"/>
</dbReference>
<comment type="caution">
    <text evidence="1">The sequence shown here is derived from an EMBL/GenBank/DDBJ whole genome shotgun (WGS) entry which is preliminary data.</text>
</comment>
<accession>A0ABP2GPV0</accession>
<sequence length="61" mass="7337">MLKLKDVINKCQISRSTIYDKLDQKSKRYDPDFPKPRKLGMNSVAWVENEVEQWLKNLPYH</sequence>
<proteinExistence type="predicted"/>
<evidence type="ECO:0000313" key="2">
    <source>
        <dbReference type="Proteomes" id="UP000018419"/>
    </source>
</evidence>
<dbReference type="PANTHER" id="PTHR36154:SF1">
    <property type="entry name" value="DNA-BINDING TRANSCRIPTIONAL ACTIVATOR ALPA"/>
    <property type="match status" value="1"/>
</dbReference>
<evidence type="ECO:0000313" key="1">
    <source>
        <dbReference type="EMBL" id="EET83762.1"/>
    </source>
</evidence>
<dbReference type="InterPro" id="IPR052931">
    <property type="entry name" value="Prophage_regulatory_activator"/>
</dbReference>
<keyword evidence="2" id="KW-1185">Reference proteome</keyword>
<reference evidence="1 2" key="1">
    <citation type="submission" date="2009-07" db="EMBL/GenBank/DDBJ databases">
        <authorList>
            <person name="Madupu R."/>
            <person name="Durkin A.S."/>
            <person name="Torralba M."/>
            <person name="Methe B."/>
            <person name="Sutton G.G."/>
            <person name="Strausberg R.L."/>
            <person name="Nelson K.E."/>
        </authorList>
    </citation>
    <scope>NUCLEOTIDE SEQUENCE [LARGE SCALE GENOMIC DNA]</scope>
    <source>
        <strain evidence="1 2">SK82</strain>
    </source>
</reference>
<protein>
    <submittedName>
        <fullName evidence="1">Transcriptional regulator, AlpA family</fullName>
    </submittedName>
</protein>
<dbReference type="InterPro" id="IPR010260">
    <property type="entry name" value="AlpA"/>
</dbReference>